<dbReference type="Proteomes" id="UP001327560">
    <property type="component" value="Chromosome 9"/>
</dbReference>
<dbReference type="AlphaFoldDB" id="A0AAQ3L992"/>
<evidence type="ECO:0000256" key="2">
    <source>
        <dbReference type="SAM" id="Phobius"/>
    </source>
</evidence>
<keyword evidence="4" id="KW-1185">Reference proteome</keyword>
<evidence type="ECO:0000313" key="3">
    <source>
        <dbReference type="EMBL" id="WOL20651.1"/>
    </source>
</evidence>
<accession>A0AAQ3L992</accession>
<keyword evidence="2" id="KW-1133">Transmembrane helix</keyword>
<evidence type="ECO:0000256" key="1">
    <source>
        <dbReference type="SAM" id="MobiDB-lite"/>
    </source>
</evidence>
<feature type="compositionally biased region" description="Polar residues" evidence="1">
    <location>
        <begin position="52"/>
        <end position="62"/>
    </location>
</feature>
<evidence type="ECO:0000313" key="4">
    <source>
        <dbReference type="Proteomes" id="UP001327560"/>
    </source>
</evidence>
<sequence length="131" mass="15132">MHDNPIALIDVGKNSFVVNENNNKVNNLQTEPKAVYRPWIQVGRKGKPQFKRNPSSSGQSGRSFIDNAHNVVSPVKKKDNTMMDLAFVEIEPLNLLSWRRDFWMILLLICIGVKVLAHMRIRFLLFLIRTM</sequence>
<proteinExistence type="predicted"/>
<dbReference type="EMBL" id="CP136898">
    <property type="protein sequence ID" value="WOL20651.1"/>
    <property type="molecule type" value="Genomic_DNA"/>
</dbReference>
<keyword evidence="2" id="KW-0472">Membrane</keyword>
<keyword evidence="2" id="KW-0812">Transmembrane</keyword>
<feature type="transmembrane region" description="Helical" evidence="2">
    <location>
        <begin position="102"/>
        <end position="128"/>
    </location>
</feature>
<name>A0AAQ3L992_9LILI</name>
<protein>
    <submittedName>
        <fullName evidence="3">Uncharacterized protein</fullName>
    </submittedName>
</protein>
<organism evidence="3 4">
    <name type="scientific">Canna indica</name>
    <name type="common">Indian-shot</name>
    <dbReference type="NCBI Taxonomy" id="4628"/>
    <lineage>
        <taxon>Eukaryota</taxon>
        <taxon>Viridiplantae</taxon>
        <taxon>Streptophyta</taxon>
        <taxon>Embryophyta</taxon>
        <taxon>Tracheophyta</taxon>
        <taxon>Spermatophyta</taxon>
        <taxon>Magnoliopsida</taxon>
        <taxon>Liliopsida</taxon>
        <taxon>Zingiberales</taxon>
        <taxon>Cannaceae</taxon>
        <taxon>Canna</taxon>
    </lineage>
</organism>
<reference evidence="3 4" key="1">
    <citation type="submission" date="2023-10" db="EMBL/GenBank/DDBJ databases">
        <title>Chromosome-scale genome assembly provides insights into flower coloration mechanisms of Canna indica.</title>
        <authorList>
            <person name="Li C."/>
        </authorList>
    </citation>
    <scope>NUCLEOTIDE SEQUENCE [LARGE SCALE GENOMIC DNA]</scope>
    <source>
        <tissue evidence="3">Flower</tissue>
    </source>
</reference>
<gene>
    <name evidence="3" type="ORF">Cni_G29456</name>
</gene>
<feature type="region of interest" description="Disordered" evidence="1">
    <location>
        <begin position="44"/>
        <end position="64"/>
    </location>
</feature>